<evidence type="ECO:0000313" key="11">
    <source>
        <dbReference type="EMBL" id="KXK62516.1"/>
    </source>
</evidence>
<dbReference type="GO" id="GO:0009360">
    <property type="term" value="C:DNA polymerase III complex"/>
    <property type="evidence" value="ECO:0007669"/>
    <property type="project" value="InterPro"/>
</dbReference>
<dbReference type="Proteomes" id="UP000070620">
    <property type="component" value="Unassembled WGS sequence"/>
</dbReference>
<dbReference type="InterPro" id="IPR000551">
    <property type="entry name" value="MerR-type_HTH_dom"/>
</dbReference>
<dbReference type="SUPFAM" id="SSF46955">
    <property type="entry name" value="Putative DNA-binding domain"/>
    <property type="match status" value="1"/>
</dbReference>
<evidence type="ECO:0000256" key="7">
    <source>
        <dbReference type="ARBA" id="ARBA00022932"/>
    </source>
</evidence>
<feature type="domain" description="HTH merR-type" evidence="10">
    <location>
        <begin position="13"/>
        <end position="81"/>
    </location>
</feature>
<keyword evidence="5" id="KW-0548">Nucleotidyltransferase</keyword>
<dbReference type="InterPro" id="IPR001001">
    <property type="entry name" value="DNA_polIII_beta"/>
</dbReference>
<keyword evidence="8" id="KW-0238">DNA-binding</keyword>
<comment type="caution">
    <text evidence="11">The sequence shown here is derived from an EMBL/GenBank/DDBJ whole genome shotgun (WGS) entry which is preliminary data.</text>
</comment>
<keyword evidence="4" id="KW-0808">Transferase</keyword>
<dbReference type="GO" id="GO:0003677">
    <property type="term" value="F:DNA binding"/>
    <property type="evidence" value="ECO:0007669"/>
    <property type="project" value="UniProtKB-KW"/>
</dbReference>
<evidence type="ECO:0000256" key="3">
    <source>
        <dbReference type="ARBA" id="ARBA00022490"/>
    </source>
</evidence>
<evidence type="ECO:0000256" key="6">
    <source>
        <dbReference type="ARBA" id="ARBA00022705"/>
    </source>
</evidence>
<dbReference type="InterPro" id="IPR046938">
    <property type="entry name" value="DNA_clamp_sf"/>
</dbReference>
<dbReference type="PROSITE" id="PS00552">
    <property type="entry name" value="HTH_MERR_1"/>
    <property type="match status" value="1"/>
</dbReference>
<comment type="similarity">
    <text evidence="2">Belongs to the beta sliding clamp family.</text>
</comment>
<dbReference type="GO" id="GO:0005737">
    <property type="term" value="C:cytoplasm"/>
    <property type="evidence" value="ECO:0007669"/>
    <property type="project" value="UniProtKB-SubCell"/>
</dbReference>
<dbReference type="InterPro" id="IPR009061">
    <property type="entry name" value="DNA-bd_dom_put_sf"/>
</dbReference>
<protein>
    <submittedName>
        <fullName evidence="11">MerR family transcriptional regulator</fullName>
    </submittedName>
</protein>
<keyword evidence="3" id="KW-0963">Cytoplasm</keyword>
<dbReference type="PANTHER" id="PTHR30478">
    <property type="entry name" value="DNA POLYMERASE III SUBUNIT BETA"/>
    <property type="match status" value="1"/>
</dbReference>
<evidence type="ECO:0000256" key="9">
    <source>
        <dbReference type="SAM" id="MobiDB-lite"/>
    </source>
</evidence>
<dbReference type="PROSITE" id="PS50937">
    <property type="entry name" value="HTH_MERR_2"/>
    <property type="match status" value="1"/>
</dbReference>
<keyword evidence="6" id="KW-0235">DNA replication</keyword>
<dbReference type="CDD" id="cd01107">
    <property type="entry name" value="HTH_BmrR"/>
    <property type="match status" value="1"/>
</dbReference>
<reference evidence="11 12" key="1">
    <citation type="submission" date="2016-01" db="EMBL/GenBank/DDBJ databases">
        <title>Whole genome sequence and analysis of Micromonospora rosaria DSM 803, which can produce antibacterial substance rosamicin.</title>
        <authorList>
            <person name="Yang H."/>
            <person name="He X."/>
            <person name="Zhu D."/>
        </authorList>
    </citation>
    <scope>NUCLEOTIDE SEQUENCE [LARGE SCALE GENOMIC DNA]</scope>
    <source>
        <strain evidence="11 12">DSM 803</strain>
    </source>
</reference>
<dbReference type="GO" id="GO:0006271">
    <property type="term" value="P:DNA strand elongation involved in DNA replication"/>
    <property type="evidence" value="ECO:0007669"/>
    <property type="project" value="TreeGrafter"/>
</dbReference>
<dbReference type="GO" id="GO:0006355">
    <property type="term" value="P:regulation of DNA-templated transcription"/>
    <property type="evidence" value="ECO:0007669"/>
    <property type="project" value="InterPro"/>
</dbReference>
<feature type="compositionally biased region" description="Low complexity" evidence="9">
    <location>
        <begin position="209"/>
        <end position="230"/>
    </location>
</feature>
<keyword evidence="12" id="KW-1185">Reference proteome</keyword>
<evidence type="ECO:0000256" key="5">
    <source>
        <dbReference type="ARBA" id="ARBA00022695"/>
    </source>
</evidence>
<dbReference type="SUPFAM" id="SSF55979">
    <property type="entry name" value="DNA clamp"/>
    <property type="match status" value="2"/>
</dbReference>
<dbReference type="Gene3D" id="3.10.150.10">
    <property type="entry name" value="DNA Polymerase III, subunit A, domain 2"/>
    <property type="match status" value="2"/>
</dbReference>
<evidence type="ECO:0000313" key="12">
    <source>
        <dbReference type="Proteomes" id="UP000070620"/>
    </source>
</evidence>
<sequence>MESSPAGHGDLRSIGELARTSGLSVSALRFYDRSGVLPPALVDPVTGYRWYTEEQVLPARLVAGLRRVGMPLAGIAAVLRHRDEPAAVRGLLDAHLRRLEDGLADARHELSRVRSLLEPAPAPAATRLVLRRVDLAAALDAVRFAVGMDPDLPMLGAVLFDVDPHGVRLVATDRYRMAFGRAPARVTGPAVRAPVPVAAVDALRSLLTGPPAGAAGPPRADAGPSAGDARTPPGEGSAGGTVTVDLDAGVVTAAVAGQRVRAEVPADDFPDYRRLLRRTVDDRPVRRVPVDVPTLRAALRTAPTVLREHAGTAHRVTVLGLHDRDGLRPLGPGELTPEGPAADGPGPLRVGVNGGYLLDALDAAGARQLVLELDGPIGPLAIRRPDDPDVFSVLMPIRL</sequence>
<organism evidence="11 12">
    <name type="scientific">Micromonospora rosaria</name>
    <dbReference type="NCBI Taxonomy" id="47874"/>
    <lineage>
        <taxon>Bacteria</taxon>
        <taxon>Bacillati</taxon>
        <taxon>Actinomycetota</taxon>
        <taxon>Actinomycetes</taxon>
        <taxon>Micromonosporales</taxon>
        <taxon>Micromonosporaceae</taxon>
        <taxon>Micromonospora</taxon>
    </lineage>
</organism>
<dbReference type="Pfam" id="PF13411">
    <property type="entry name" value="MerR_1"/>
    <property type="match status" value="1"/>
</dbReference>
<feature type="region of interest" description="Disordered" evidence="9">
    <location>
        <begin position="209"/>
        <end position="241"/>
    </location>
</feature>
<evidence type="ECO:0000256" key="2">
    <source>
        <dbReference type="ARBA" id="ARBA00010752"/>
    </source>
</evidence>
<dbReference type="EMBL" id="LRQV01000018">
    <property type="protein sequence ID" value="KXK62516.1"/>
    <property type="molecule type" value="Genomic_DNA"/>
</dbReference>
<evidence type="ECO:0000256" key="8">
    <source>
        <dbReference type="ARBA" id="ARBA00023125"/>
    </source>
</evidence>
<evidence type="ECO:0000256" key="1">
    <source>
        <dbReference type="ARBA" id="ARBA00004496"/>
    </source>
</evidence>
<keyword evidence="7" id="KW-0239">DNA-directed DNA polymerase</keyword>
<accession>A0A136PWH0</accession>
<evidence type="ECO:0000259" key="10">
    <source>
        <dbReference type="PROSITE" id="PS50937"/>
    </source>
</evidence>
<comment type="subcellular location">
    <subcellularLocation>
        <location evidence="1">Cytoplasm</location>
    </subcellularLocation>
</comment>
<dbReference type="SMART" id="SM00422">
    <property type="entry name" value="HTH_MERR"/>
    <property type="match status" value="1"/>
</dbReference>
<gene>
    <name evidence="11" type="ORF">AWW66_07965</name>
</gene>
<dbReference type="PANTHER" id="PTHR30478:SF0">
    <property type="entry name" value="BETA SLIDING CLAMP"/>
    <property type="match status" value="1"/>
</dbReference>
<dbReference type="Gene3D" id="1.10.1660.10">
    <property type="match status" value="1"/>
</dbReference>
<dbReference type="GO" id="GO:0008408">
    <property type="term" value="F:3'-5' exonuclease activity"/>
    <property type="evidence" value="ECO:0007669"/>
    <property type="project" value="InterPro"/>
</dbReference>
<proteinExistence type="inferred from homology"/>
<dbReference type="InterPro" id="IPR022637">
    <property type="entry name" value="DNA_polIII_beta_cen"/>
</dbReference>
<evidence type="ECO:0000256" key="4">
    <source>
        <dbReference type="ARBA" id="ARBA00022679"/>
    </source>
</evidence>
<dbReference type="GO" id="GO:0003887">
    <property type="term" value="F:DNA-directed DNA polymerase activity"/>
    <property type="evidence" value="ECO:0007669"/>
    <property type="project" value="UniProtKB-KW"/>
</dbReference>
<dbReference type="AlphaFoldDB" id="A0A136PWH0"/>
<name>A0A136PWH0_9ACTN</name>
<dbReference type="Pfam" id="PF02767">
    <property type="entry name" value="DNA_pol3_beta_2"/>
    <property type="match status" value="1"/>
</dbReference>